<evidence type="ECO:0000313" key="1">
    <source>
        <dbReference type="EMBL" id="MFD3959296.1"/>
    </source>
</evidence>
<dbReference type="RefSeq" id="WP_275539205.1">
    <property type="nucleotide sequence ID" value="NZ_JBHVRE010000050.1"/>
</dbReference>
<keyword evidence="2" id="KW-1185">Reference proteome</keyword>
<evidence type="ECO:0008006" key="3">
    <source>
        <dbReference type="Google" id="ProtNLM"/>
    </source>
</evidence>
<name>A0ABW6DZP1_9ACTN</name>
<organism evidence="1 2">
    <name type="scientific">Streptomyces bacillaris</name>
    <dbReference type="NCBI Taxonomy" id="68179"/>
    <lineage>
        <taxon>Bacteria</taxon>
        <taxon>Bacillati</taxon>
        <taxon>Actinomycetota</taxon>
        <taxon>Actinomycetes</taxon>
        <taxon>Kitasatosporales</taxon>
        <taxon>Streptomycetaceae</taxon>
        <taxon>Streptomyces</taxon>
    </lineage>
</organism>
<protein>
    <recommendedName>
        <fullName evidence="3">GNAT family N-acetyltransferase</fullName>
    </recommendedName>
</protein>
<evidence type="ECO:0000313" key="2">
    <source>
        <dbReference type="Proteomes" id="UP001598300"/>
    </source>
</evidence>
<dbReference type="Proteomes" id="UP001598300">
    <property type="component" value="Unassembled WGS sequence"/>
</dbReference>
<gene>
    <name evidence="1" type="ORF">ACFWR3_24875</name>
</gene>
<reference evidence="1 2" key="1">
    <citation type="submission" date="2024-09" db="EMBL/GenBank/DDBJ databases">
        <title>The Natural Products Discovery Center: Release of the First 8490 Sequenced Strains for Exploring Actinobacteria Biosynthetic Diversity.</title>
        <authorList>
            <person name="Kalkreuter E."/>
            <person name="Kautsar S.A."/>
            <person name="Yang D."/>
            <person name="Bader C.D."/>
            <person name="Teijaro C.N."/>
            <person name="Fluegel L."/>
            <person name="Davis C.M."/>
            <person name="Simpson J.R."/>
            <person name="Lauterbach L."/>
            <person name="Steele A.D."/>
            <person name="Gui C."/>
            <person name="Meng S."/>
            <person name="Li G."/>
            <person name="Viehrig K."/>
            <person name="Ye F."/>
            <person name="Su P."/>
            <person name="Kiefer A.F."/>
            <person name="Nichols A."/>
            <person name="Cepeda A.J."/>
            <person name="Yan W."/>
            <person name="Fan B."/>
            <person name="Jiang Y."/>
            <person name="Adhikari A."/>
            <person name="Zheng C.-J."/>
            <person name="Schuster L."/>
            <person name="Cowan T.M."/>
            <person name="Smanski M.J."/>
            <person name="Chevrette M.G."/>
            <person name="De Carvalho L.P.S."/>
            <person name="Shen B."/>
        </authorList>
    </citation>
    <scope>NUCLEOTIDE SEQUENCE [LARGE SCALE GENOMIC DNA]</scope>
    <source>
        <strain evidence="1 2">NPDC058584</strain>
    </source>
</reference>
<proteinExistence type="predicted"/>
<accession>A0ABW6DZP1</accession>
<dbReference type="EMBL" id="JBHXPM010000026">
    <property type="protein sequence ID" value="MFD3959296.1"/>
    <property type="molecule type" value="Genomic_DNA"/>
</dbReference>
<comment type="caution">
    <text evidence="1">The sequence shown here is derived from an EMBL/GenBank/DDBJ whole genome shotgun (WGS) entry which is preliminary data.</text>
</comment>
<sequence length="44" mass="4573">MNRSVPDDVMDAMVTVLTGRVGDPAAGPPPWAEGVWPLVLAVQG</sequence>